<feature type="compositionally biased region" description="Basic and acidic residues" evidence="1">
    <location>
        <begin position="65"/>
        <end position="80"/>
    </location>
</feature>
<feature type="compositionally biased region" description="Basic residues" evidence="1">
    <location>
        <begin position="48"/>
        <end position="64"/>
    </location>
</feature>
<gene>
    <name evidence="3" type="ORF">CEUR00632_LOCUS13523</name>
</gene>
<dbReference type="SUPFAM" id="SSF52954">
    <property type="entry name" value="Class II aaRS ABD-related"/>
    <property type="match status" value="1"/>
</dbReference>
<dbReference type="FunFam" id="3.40.50.10480:FF:000004">
    <property type="entry name" value="Ribosome production factor 1"/>
    <property type="match status" value="1"/>
</dbReference>
<dbReference type="InterPro" id="IPR044281">
    <property type="entry name" value="IMP4/RPF1"/>
</dbReference>
<accession>A0A7R9VIK0</accession>
<evidence type="ECO:0000256" key="1">
    <source>
        <dbReference type="SAM" id="MobiDB-lite"/>
    </source>
</evidence>
<proteinExistence type="predicted"/>
<dbReference type="GO" id="GO:0000470">
    <property type="term" value="P:maturation of LSU-rRNA"/>
    <property type="evidence" value="ECO:0007669"/>
    <property type="project" value="TreeGrafter"/>
</dbReference>
<dbReference type="GO" id="GO:0042134">
    <property type="term" value="F:rRNA primary transcript binding"/>
    <property type="evidence" value="ECO:0007669"/>
    <property type="project" value="InterPro"/>
</dbReference>
<dbReference type="GO" id="GO:0000460">
    <property type="term" value="P:maturation of 5.8S rRNA"/>
    <property type="evidence" value="ECO:0007669"/>
    <property type="project" value="TreeGrafter"/>
</dbReference>
<dbReference type="Gene3D" id="3.40.50.10480">
    <property type="entry name" value="Probable brix-domain ribosomal biogenesis protein"/>
    <property type="match status" value="1"/>
</dbReference>
<evidence type="ECO:0000313" key="3">
    <source>
        <dbReference type="EMBL" id="CAD8296463.1"/>
    </source>
</evidence>
<dbReference type="SMART" id="SM00879">
    <property type="entry name" value="Brix"/>
    <property type="match status" value="1"/>
</dbReference>
<feature type="domain" description="Brix" evidence="2">
    <location>
        <begin position="124"/>
        <end position="319"/>
    </location>
</feature>
<evidence type="ECO:0000259" key="2">
    <source>
        <dbReference type="PROSITE" id="PS50833"/>
    </source>
</evidence>
<dbReference type="InterPro" id="IPR007109">
    <property type="entry name" value="Brix"/>
</dbReference>
<sequence>MGRREGGARSRDGDRDDEAPPADKGPASIGQQTSHIRNKLARSEMYAKLKHKHKKEKKKERKKRQKDEAAAEKEGLEPPPKRIPKTIENTREKDETMVQADDDEVVVDEEQDEFAEHFQALRPPKVLVTTCYKPSKVMYTFLSEMLEVFPTAQYYKRAGYPLKKIVKFAANREYTDVVVFNEDRKEINAMLVVHLPDGPTARFRLSSLKLGKDIKGHGRATEHKPELILNNFGTRLGRRVGRIFASLFCQDPTFRGRRVVTFHNQRDFIFFRHHRYIFEEKSKRSNPKEQAKKMVQARLQELGPRFTLKLEALQKGTFDTREGEFEWVHKKDMDTSRRRFFL</sequence>
<dbReference type="GO" id="GO:0005730">
    <property type="term" value="C:nucleolus"/>
    <property type="evidence" value="ECO:0007669"/>
    <property type="project" value="TreeGrafter"/>
</dbReference>
<name>A0A7R9VIK0_9CHLO</name>
<dbReference type="PROSITE" id="PS50833">
    <property type="entry name" value="BRIX"/>
    <property type="match status" value="1"/>
</dbReference>
<feature type="region of interest" description="Disordered" evidence="1">
    <location>
        <begin position="1"/>
        <end position="91"/>
    </location>
</feature>
<dbReference type="Pfam" id="PF04427">
    <property type="entry name" value="Brix"/>
    <property type="match status" value="1"/>
</dbReference>
<dbReference type="AlphaFoldDB" id="A0A7R9VIK0"/>
<dbReference type="PANTHER" id="PTHR22734">
    <property type="entry name" value="U3 SMALL NUCLEOLAR RIBONUCLEOPROTEIN PROTEIN IMP4"/>
    <property type="match status" value="1"/>
</dbReference>
<dbReference type="PANTHER" id="PTHR22734:SF3">
    <property type="entry name" value="RIBOSOME PRODUCTION FACTOR 1"/>
    <property type="match status" value="1"/>
</dbReference>
<feature type="compositionally biased region" description="Basic and acidic residues" evidence="1">
    <location>
        <begin position="1"/>
        <end position="14"/>
    </location>
</feature>
<dbReference type="EMBL" id="HBEC01029316">
    <property type="protein sequence ID" value="CAD8296463.1"/>
    <property type="molecule type" value="Transcribed_RNA"/>
</dbReference>
<protein>
    <recommendedName>
        <fullName evidence="2">Brix domain-containing protein</fullName>
    </recommendedName>
</protein>
<reference evidence="3" key="1">
    <citation type="submission" date="2021-01" db="EMBL/GenBank/DDBJ databases">
        <authorList>
            <person name="Corre E."/>
            <person name="Pelletier E."/>
            <person name="Niang G."/>
            <person name="Scheremetjew M."/>
            <person name="Finn R."/>
            <person name="Kale V."/>
            <person name="Holt S."/>
            <person name="Cochrane G."/>
            <person name="Meng A."/>
            <person name="Brown T."/>
            <person name="Cohen L."/>
        </authorList>
    </citation>
    <scope>NUCLEOTIDE SEQUENCE</scope>
    <source>
        <strain evidence="3">CCMP219</strain>
    </source>
</reference>
<dbReference type="GO" id="GO:0030687">
    <property type="term" value="C:preribosome, large subunit precursor"/>
    <property type="evidence" value="ECO:0007669"/>
    <property type="project" value="TreeGrafter"/>
</dbReference>
<organism evidence="3">
    <name type="scientific">Chlamydomonas euryale</name>
    <dbReference type="NCBI Taxonomy" id="1486919"/>
    <lineage>
        <taxon>Eukaryota</taxon>
        <taxon>Viridiplantae</taxon>
        <taxon>Chlorophyta</taxon>
        <taxon>core chlorophytes</taxon>
        <taxon>Chlorophyceae</taxon>
        <taxon>CS clade</taxon>
        <taxon>Chlamydomonadales</taxon>
        <taxon>Chlamydomonadaceae</taxon>
        <taxon>Chlamydomonas</taxon>
    </lineage>
</organism>